<comment type="caution">
    <text evidence="2">The sequence shown here is derived from an EMBL/GenBank/DDBJ whole genome shotgun (WGS) entry which is preliminary data.</text>
</comment>
<evidence type="ECO:0000256" key="1">
    <source>
        <dbReference type="SAM" id="MobiDB-lite"/>
    </source>
</evidence>
<feature type="compositionally biased region" description="Basic and acidic residues" evidence="1">
    <location>
        <begin position="67"/>
        <end position="82"/>
    </location>
</feature>
<dbReference type="Proteomes" id="UP001238467">
    <property type="component" value="Unassembled WGS sequence"/>
</dbReference>
<feature type="region of interest" description="Disordered" evidence="1">
    <location>
        <begin position="49"/>
        <end position="82"/>
    </location>
</feature>
<accession>A0ABU0DLI8</accession>
<keyword evidence="3" id="KW-1185">Reference proteome</keyword>
<name>A0ABU0DLI8_9HYPH</name>
<dbReference type="EMBL" id="JAUSUH010000010">
    <property type="protein sequence ID" value="MDQ0349265.1"/>
    <property type="molecule type" value="Genomic_DNA"/>
</dbReference>
<gene>
    <name evidence="2" type="ORF">J2S76_003710</name>
</gene>
<evidence type="ECO:0000313" key="2">
    <source>
        <dbReference type="EMBL" id="MDQ0349265.1"/>
    </source>
</evidence>
<proteinExistence type="predicted"/>
<sequence length="82" mass="8813">MDGANAAFHQKVAASAEHDEVLDIVALDEHETSGIVDLYMVDDRQPVASDKAVAPVAPCPAPEPDDEARQHDQPDKGEDRHG</sequence>
<reference evidence="2 3" key="1">
    <citation type="submission" date="2023-07" db="EMBL/GenBank/DDBJ databases">
        <title>Genomic Encyclopedia of Type Strains, Phase IV (KMG-IV): sequencing the most valuable type-strain genomes for metagenomic binning, comparative biology and taxonomic classification.</title>
        <authorList>
            <person name="Goeker M."/>
        </authorList>
    </citation>
    <scope>NUCLEOTIDE SEQUENCE [LARGE SCALE GENOMIC DNA]</scope>
    <source>
        <strain evidence="2 3">DSM 1277</strain>
    </source>
</reference>
<evidence type="ECO:0000313" key="3">
    <source>
        <dbReference type="Proteomes" id="UP001238467"/>
    </source>
</evidence>
<organism evidence="2 3">
    <name type="scientific">Ancylobacter vacuolatus</name>
    <dbReference type="NCBI Taxonomy" id="223389"/>
    <lineage>
        <taxon>Bacteria</taxon>
        <taxon>Pseudomonadati</taxon>
        <taxon>Pseudomonadota</taxon>
        <taxon>Alphaproteobacteria</taxon>
        <taxon>Hyphomicrobiales</taxon>
        <taxon>Xanthobacteraceae</taxon>
        <taxon>Ancylobacter</taxon>
    </lineage>
</organism>
<protein>
    <submittedName>
        <fullName evidence="2">Uncharacterized protein</fullName>
    </submittedName>
</protein>
<dbReference type="RefSeq" id="WP_307062821.1">
    <property type="nucleotide sequence ID" value="NZ_JAUSUH010000010.1"/>
</dbReference>